<gene>
    <name evidence="3" type="ORF">GCM10012275_08520</name>
</gene>
<dbReference type="EMBL" id="BMMK01000002">
    <property type="protein sequence ID" value="GGM39893.1"/>
    <property type="molecule type" value="Genomic_DNA"/>
</dbReference>
<comment type="caution">
    <text evidence="3">The sequence shown here is derived from an EMBL/GenBank/DDBJ whole genome shotgun (WGS) entry which is preliminary data.</text>
</comment>
<reference evidence="3" key="1">
    <citation type="journal article" date="2014" name="Int. J. Syst. Evol. Microbiol.">
        <title>Complete genome sequence of Corynebacterium casei LMG S-19264T (=DSM 44701T), isolated from a smear-ripened cheese.</title>
        <authorList>
            <consortium name="US DOE Joint Genome Institute (JGI-PGF)"/>
            <person name="Walter F."/>
            <person name="Albersmeier A."/>
            <person name="Kalinowski J."/>
            <person name="Ruckert C."/>
        </authorList>
    </citation>
    <scope>NUCLEOTIDE SEQUENCE</scope>
    <source>
        <strain evidence="3">CGMCC 4.5737</strain>
    </source>
</reference>
<dbReference type="GO" id="GO:0005975">
    <property type="term" value="P:carbohydrate metabolic process"/>
    <property type="evidence" value="ECO:0007669"/>
    <property type="project" value="UniProtKB-ARBA"/>
</dbReference>
<dbReference type="InterPro" id="IPR025275">
    <property type="entry name" value="DUF4015"/>
</dbReference>
<protein>
    <recommendedName>
        <fullName evidence="2">DUF4015 domain-containing protein</fullName>
    </recommendedName>
</protein>
<accession>A0A8J3FSV2</accession>
<dbReference type="Proteomes" id="UP000637578">
    <property type="component" value="Unassembled WGS sequence"/>
</dbReference>
<dbReference type="RefSeq" id="WP_229685980.1">
    <property type="nucleotide sequence ID" value="NZ_BMMK01000002.1"/>
</dbReference>
<proteinExistence type="predicted"/>
<sequence length="558" mass="61283">MGRPSSLRDGPRPRPSLGARIRRLRARVRGLRAYCRTDRGRLVITTVAGVTVATLAASSTVLARATWSTMTLHGPDGRVMVEGQPVRDTLLVVPNRADDLLRIDVLVDGRPASTRYLDGHIILDLSDLDDGVHQLHARVPGRMLAPGDQIRRSFIVDTEPPKLELPDRFETPSLREPATASGTARGAETVRINGQEVELDSSGAFSAQLPPDTTLAKVEASDAAGNTATREVPVRFAHPGMRAVHMSATAWASKELREPVLRMIREGRIDTVELDIKDEAGEVGYESEVPLAKQVGATRNHYDPRKAIEELHRMNVRVVGRLVAFRDPILGTASWKEGKRDRLVQTTSGGAWSAHYGQYSFTNFANPEVRKYNIDLAVEAAKLGFDDILYDYIRRPDGPMGQMRVPGLRGSPEDSITSFMAEAQRAIRPHGAVVGASVFGIAATRPTEIAQDIPALAKHADYLSPMTYPSHWGPGEYGVANPNAQPYDITVRSLADFVKKTEGTGTRIFPWLQDFSMGHHYGREEVAVQIKAARDNGLKGFLLWNAGCRYTWDALSPP</sequence>
<organism evidence="3 4">
    <name type="scientific">Longimycelium tulufanense</name>
    <dbReference type="NCBI Taxonomy" id="907463"/>
    <lineage>
        <taxon>Bacteria</taxon>
        <taxon>Bacillati</taxon>
        <taxon>Actinomycetota</taxon>
        <taxon>Actinomycetes</taxon>
        <taxon>Pseudonocardiales</taxon>
        <taxon>Pseudonocardiaceae</taxon>
        <taxon>Longimycelium</taxon>
    </lineage>
</organism>
<dbReference type="Pfam" id="PF13200">
    <property type="entry name" value="DUF4015"/>
    <property type="match status" value="1"/>
</dbReference>
<name>A0A8J3FSV2_9PSEU</name>
<dbReference type="SUPFAM" id="SSF51445">
    <property type="entry name" value="(Trans)glycosidases"/>
    <property type="match status" value="1"/>
</dbReference>
<evidence type="ECO:0000313" key="3">
    <source>
        <dbReference type="EMBL" id="GGM39893.1"/>
    </source>
</evidence>
<feature type="region of interest" description="Disordered" evidence="1">
    <location>
        <begin position="162"/>
        <end position="188"/>
    </location>
</feature>
<dbReference type="InterPro" id="IPR013783">
    <property type="entry name" value="Ig-like_fold"/>
</dbReference>
<dbReference type="Gene3D" id="2.60.40.10">
    <property type="entry name" value="Immunoglobulins"/>
    <property type="match status" value="1"/>
</dbReference>
<reference evidence="3" key="2">
    <citation type="submission" date="2020-09" db="EMBL/GenBank/DDBJ databases">
        <authorList>
            <person name="Sun Q."/>
            <person name="Zhou Y."/>
        </authorList>
    </citation>
    <scope>NUCLEOTIDE SEQUENCE</scope>
    <source>
        <strain evidence="3">CGMCC 4.5737</strain>
    </source>
</reference>
<evidence type="ECO:0000313" key="4">
    <source>
        <dbReference type="Proteomes" id="UP000637578"/>
    </source>
</evidence>
<evidence type="ECO:0000256" key="1">
    <source>
        <dbReference type="SAM" id="MobiDB-lite"/>
    </source>
</evidence>
<keyword evidence="4" id="KW-1185">Reference proteome</keyword>
<dbReference type="AlphaFoldDB" id="A0A8J3FSV2"/>
<feature type="domain" description="DUF4015" evidence="2">
    <location>
        <begin position="243"/>
        <end position="550"/>
    </location>
</feature>
<dbReference type="InterPro" id="IPR017853">
    <property type="entry name" value="GH"/>
</dbReference>
<dbReference type="Gene3D" id="3.20.20.80">
    <property type="entry name" value="Glycosidases"/>
    <property type="match status" value="2"/>
</dbReference>
<evidence type="ECO:0000259" key="2">
    <source>
        <dbReference type="Pfam" id="PF13200"/>
    </source>
</evidence>